<reference evidence="1 2" key="1">
    <citation type="journal article" date="2019" name="Commun. Biol.">
        <title>The bagworm genome reveals a unique fibroin gene that provides high tensile strength.</title>
        <authorList>
            <person name="Kono N."/>
            <person name="Nakamura H."/>
            <person name="Ohtoshi R."/>
            <person name="Tomita M."/>
            <person name="Numata K."/>
            <person name="Arakawa K."/>
        </authorList>
    </citation>
    <scope>NUCLEOTIDE SEQUENCE [LARGE SCALE GENOMIC DNA]</scope>
</reference>
<name>A0A4C2A4H7_EUMVA</name>
<accession>A0A4C2A4H7</accession>
<evidence type="ECO:0000313" key="2">
    <source>
        <dbReference type="Proteomes" id="UP000299102"/>
    </source>
</evidence>
<protein>
    <submittedName>
        <fullName evidence="1">Uncharacterized protein</fullName>
    </submittedName>
</protein>
<dbReference type="EMBL" id="BGZK01002469">
    <property type="protein sequence ID" value="GBP94153.1"/>
    <property type="molecule type" value="Genomic_DNA"/>
</dbReference>
<evidence type="ECO:0000313" key="1">
    <source>
        <dbReference type="EMBL" id="GBP94153.1"/>
    </source>
</evidence>
<proteinExistence type="predicted"/>
<dbReference type="AlphaFoldDB" id="A0A4C2A4H7"/>
<organism evidence="1 2">
    <name type="scientific">Eumeta variegata</name>
    <name type="common">Bagworm moth</name>
    <name type="synonym">Eumeta japonica</name>
    <dbReference type="NCBI Taxonomy" id="151549"/>
    <lineage>
        <taxon>Eukaryota</taxon>
        <taxon>Metazoa</taxon>
        <taxon>Ecdysozoa</taxon>
        <taxon>Arthropoda</taxon>
        <taxon>Hexapoda</taxon>
        <taxon>Insecta</taxon>
        <taxon>Pterygota</taxon>
        <taxon>Neoptera</taxon>
        <taxon>Endopterygota</taxon>
        <taxon>Lepidoptera</taxon>
        <taxon>Glossata</taxon>
        <taxon>Ditrysia</taxon>
        <taxon>Tineoidea</taxon>
        <taxon>Psychidae</taxon>
        <taxon>Oiketicinae</taxon>
        <taxon>Eumeta</taxon>
    </lineage>
</organism>
<dbReference type="Proteomes" id="UP000299102">
    <property type="component" value="Unassembled WGS sequence"/>
</dbReference>
<comment type="caution">
    <text evidence="1">The sequence shown here is derived from an EMBL/GenBank/DDBJ whole genome shotgun (WGS) entry which is preliminary data.</text>
</comment>
<keyword evidence="2" id="KW-1185">Reference proteome</keyword>
<gene>
    <name evidence="1" type="ORF">EVAR_78204_1</name>
</gene>
<sequence length="71" mass="7883">MGYPDKLVHSINSHVSQLAEYNKTGRDPIAAYSFKNSEALHSFRAVFIKHVGAAQRRSGASGARDWEFVTC</sequence>